<comment type="pathway">
    <text evidence="2 12">Cell wall biogenesis; peptidoglycan biosynthesis.</text>
</comment>
<comment type="caution">
    <text evidence="14">The sequence shown here is derived from an EMBL/GenBank/DDBJ whole genome shotgun (WGS) entry which is preliminary data.</text>
</comment>
<keyword evidence="15" id="KW-1185">Reference proteome</keyword>
<keyword evidence="3 12" id="KW-0963">Cytoplasm</keyword>
<evidence type="ECO:0000256" key="2">
    <source>
        <dbReference type="ARBA" id="ARBA00004752"/>
    </source>
</evidence>
<evidence type="ECO:0000313" key="15">
    <source>
        <dbReference type="Proteomes" id="UP001198962"/>
    </source>
</evidence>
<dbReference type="EMBL" id="JAJEPU010000003">
    <property type="protein sequence ID" value="MCC2163626.1"/>
    <property type="molecule type" value="Genomic_DNA"/>
</dbReference>
<organism evidence="14 15">
    <name type="scientific">Brotaphodocola catenula</name>
    <dbReference type="NCBI Taxonomy" id="2885361"/>
    <lineage>
        <taxon>Bacteria</taxon>
        <taxon>Bacillati</taxon>
        <taxon>Bacillota</taxon>
        <taxon>Clostridia</taxon>
        <taxon>Lachnospirales</taxon>
        <taxon>Lachnospiraceae</taxon>
        <taxon>Brotaphodocola</taxon>
    </lineage>
</organism>
<keyword evidence="5 12" id="KW-0808">Transferase</keyword>
<dbReference type="NCBIfam" id="TIGR01072">
    <property type="entry name" value="murA"/>
    <property type="match status" value="1"/>
</dbReference>
<evidence type="ECO:0000256" key="4">
    <source>
        <dbReference type="ARBA" id="ARBA00022618"/>
    </source>
</evidence>
<dbReference type="EC" id="2.5.1.7" evidence="12"/>
<dbReference type="InterPro" id="IPR036968">
    <property type="entry name" value="Enolpyruvate_Tfrase_sf"/>
</dbReference>
<dbReference type="GO" id="GO:0005737">
    <property type="term" value="C:cytoplasm"/>
    <property type="evidence" value="ECO:0007669"/>
    <property type="project" value="UniProtKB-SubCell"/>
</dbReference>
<dbReference type="GO" id="GO:0008360">
    <property type="term" value="P:regulation of cell shape"/>
    <property type="evidence" value="ECO:0007669"/>
    <property type="project" value="UniProtKB-KW"/>
</dbReference>
<keyword evidence="12" id="KW-0670">Pyruvate</keyword>
<dbReference type="AlphaFoldDB" id="A0AAE3AL25"/>
<evidence type="ECO:0000313" key="14">
    <source>
        <dbReference type="EMBL" id="MCC2163626.1"/>
    </source>
</evidence>
<comment type="function">
    <text evidence="12">Cell wall formation. Adds enolpyruvyl to UDP-N-acetylglucosamine.</text>
</comment>
<dbReference type="InterPro" id="IPR050068">
    <property type="entry name" value="MurA_subfamily"/>
</dbReference>
<evidence type="ECO:0000256" key="8">
    <source>
        <dbReference type="ARBA" id="ARBA00023306"/>
    </source>
</evidence>
<evidence type="ECO:0000256" key="3">
    <source>
        <dbReference type="ARBA" id="ARBA00022490"/>
    </source>
</evidence>
<comment type="similarity">
    <text evidence="10 12">Belongs to the EPSP synthase family. MurA subfamily.</text>
</comment>
<dbReference type="CDD" id="cd01555">
    <property type="entry name" value="UdpNAET"/>
    <property type="match status" value="1"/>
</dbReference>
<evidence type="ECO:0000256" key="1">
    <source>
        <dbReference type="ARBA" id="ARBA00004496"/>
    </source>
</evidence>
<dbReference type="SUPFAM" id="SSF55205">
    <property type="entry name" value="EPT/RTPC-like"/>
    <property type="match status" value="1"/>
</dbReference>
<gene>
    <name evidence="12 14" type="primary">murA</name>
    <name evidence="14" type="ORF">LKD32_01790</name>
</gene>
<comment type="caution">
    <text evidence="12">Lacks conserved residue(s) required for the propagation of feature annotation.</text>
</comment>
<dbReference type="Proteomes" id="UP001198962">
    <property type="component" value="Unassembled WGS sequence"/>
</dbReference>
<keyword evidence="9 12" id="KW-0961">Cell wall biogenesis/degradation</keyword>
<comment type="subcellular location">
    <subcellularLocation>
        <location evidence="1 12">Cytoplasm</location>
    </subcellularLocation>
</comment>
<keyword evidence="7 12" id="KW-0573">Peptidoglycan synthesis</keyword>
<dbReference type="PANTHER" id="PTHR43783:SF1">
    <property type="entry name" value="UDP-N-ACETYLGLUCOSAMINE 1-CARBOXYVINYLTRANSFERASE"/>
    <property type="match status" value="1"/>
</dbReference>
<accession>A0AAE3AL25</accession>
<comment type="catalytic activity">
    <reaction evidence="11 12">
        <text>phosphoenolpyruvate + UDP-N-acetyl-alpha-D-glucosamine = UDP-N-acetyl-3-O-(1-carboxyvinyl)-alpha-D-glucosamine + phosphate</text>
        <dbReference type="Rhea" id="RHEA:18681"/>
        <dbReference type="ChEBI" id="CHEBI:43474"/>
        <dbReference type="ChEBI" id="CHEBI:57705"/>
        <dbReference type="ChEBI" id="CHEBI:58702"/>
        <dbReference type="ChEBI" id="CHEBI:68483"/>
        <dbReference type="EC" id="2.5.1.7"/>
    </reaction>
</comment>
<sequence length="416" mass="44131">MSVIRIQGRHGLNGEIHIQGSKNGVLPIMAGALLHRGTTVITNVPIIQDVICMMGILEYLGCRCALEGHTAVIDAIHAEAVPVPCAMSGQMRSSVMLLGPLLGRFGLAVSRHPGGCCLGNRPVNLHLDAFRALGAQVRTEGEQIGVFANHLHPATIRFPYPSVGATENAILASVSVPGATRIIGGAREPEIEMLCDFLCSMGAKITGGGTACILIEGGVPLHDTTFAIDGDRIVAGTYLGALLCSGGRVRLCGAPVFHMEESLRLAERMGMEIAVSPEGLVARMQGRARACDFSTGPYPEFPTDLQPVMMAVLASASGEGRIQETVFEKRFSCAEELRKLGASIIIENRFARVRGQRPLHGARVQAKDLRGGAALVVAGLTAEGETLVEGYEHISRGYEDISRDLAQVGAEIALRE</sequence>
<reference evidence="14" key="1">
    <citation type="submission" date="2021-10" db="EMBL/GenBank/DDBJ databases">
        <title>Anaerobic single-cell dispensing facilitates the cultivation of human gut bacteria.</title>
        <authorList>
            <person name="Afrizal A."/>
        </authorList>
    </citation>
    <scope>NUCLEOTIDE SEQUENCE</scope>
    <source>
        <strain evidence="14">CLA-AA-H274</strain>
    </source>
</reference>
<dbReference type="GO" id="GO:0019277">
    <property type="term" value="P:UDP-N-acetylgalactosamine biosynthetic process"/>
    <property type="evidence" value="ECO:0007669"/>
    <property type="project" value="InterPro"/>
</dbReference>
<evidence type="ECO:0000256" key="11">
    <source>
        <dbReference type="ARBA" id="ARBA00047527"/>
    </source>
</evidence>
<dbReference type="HAMAP" id="MF_00111">
    <property type="entry name" value="MurA"/>
    <property type="match status" value="1"/>
</dbReference>
<feature type="active site" description="Proton donor" evidence="12">
    <location>
        <position position="116"/>
    </location>
</feature>
<dbReference type="InterPro" id="IPR001986">
    <property type="entry name" value="Enolpyruvate_Tfrase_dom"/>
</dbReference>
<name>A0AAE3AL25_9FIRM</name>
<evidence type="ECO:0000256" key="5">
    <source>
        <dbReference type="ARBA" id="ARBA00022679"/>
    </source>
</evidence>
<feature type="modified residue" description="2-(S-cysteinyl)pyruvic acid O-phosphothioketal" evidence="12">
    <location>
        <position position="116"/>
    </location>
</feature>
<protein>
    <recommendedName>
        <fullName evidence="12">UDP-N-acetylglucosamine 1-carboxyvinyltransferase</fullName>
        <ecNumber evidence="12">2.5.1.7</ecNumber>
    </recommendedName>
    <alternativeName>
        <fullName evidence="12">Enoylpyruvate transferase</fullName>
    </alternativeName>
    <alternativeName>
        <fullName evidence="12">UDP-N-acetylglucosamine enolpyruvyl transferase</fullName>
        <shortName evidence="12">EPT</shortName>
    </alternativeName>
</protein>
<keyword evidence="8 12" id="KW-0131">Cell cycle</keyword>
<evidence type="ECO:0000256" key="7">
    <source>
        <dbReference type="ARBA" id="ARBA00022984"/>
    </source>
</evidence>
<evidence type="ECO:0000256" key="6">
    <source>
        <dbReference type="ARBA" id="ARBA00022960"/>
    </source>
</evidence>
<feature type="binding site" evidence="12">
    <location>
        <position position="304"/>
    </location>
    <ligand>
        <name>UDP-N-acetyl-alpha-D-glucosamine</name>
        <dbReference type="ChEBI" id="CHEBI:57705"/>
    </ligand>
</feature>
<feature type="binding site" evidence="12">
    <location>
        <begin position="22"/>
        <end position="23"/>
    </location>
    <ligand>
        <name>phosphoenolpyruvate</name>
        <dbReference type="ChEBI" id="CHEBI:58702"/>
    </ligand>
</feature>
<dbReference type="GO" id="GO:0009252">
    <property type="term" value="P:peptidoglycan biosynthetic process"/>
    <property type="evidence" value="ECO:0007669"/>
    <property type="project" value="UniProtKB-UniRule"/>
</dbReference>
<dbReference type="GO" id="GO:0008760">
    <property type="term" value="F:UDP-N-acetylglucosamine 1-carboxyvinyltransferase activity"/>
    <property type="evidence" value="ECO:0007669"/>
    <property type="project" value="UniProtKB-UniRule"/>
</dbReference>
<dbReference type="GO" id="GO:0051301">
    <property type="term" value="P:cell division"/>
    <property type="evidence" value="ECO:0007669"/>
    <property type="project" value="UniProtKB-KW"/>
</dbReference>
<evidence type="ECO:0000256" key="9">
    <source>
        <dbReference type="ARBA" id="ARBA00023316"/>
    </source>
</evidence>
<dbReference type="NCBIfam" id="NF006873">
    <property type="entry name" value="PRK09369.1"/>
    <property type="match status" value="1"/>
</dbReference>
<feature type="domain" description="Enolpyruvate transferase" evidence="13">
    <location>
        <begin position="7"/>
        <end position="404"/>
    </location>
</feature>
<keyword evidence="6 12" id="KW-0133">Cell shape</keyword>
<evidence type="ECO:0000256" key="12">
    <source>
        <dbReference type="HAMAP-Rule" id="MF_00111"/>
    </source>
</evidence>
<dbReference type="InterPro" id="IPR005750">
    <property type="entry name" value="UDP_GlcNAc_COvinyl_MurA"/>
</dbReference>
<dbReference type="Gene3D" id="3.65.10.10">
    <property type="entry name" value="Enolpyruvate transferase domain"/>
    <property type="match status" value="2"/>
</dbReference>
<dbReference type="RefSeq" id="WP_308450450.1">
    <property type="nucleotide sequence ID" value="NZ_JAJEPU010000003.1"/>
</dbReference>
<dbReference type="GO" id="GO:0071555">
    <property type="term" value="P:cell wall organization"/>
    <property type="evidence" value="ECO:0007669"/>
    <property type="project" value="UniProtKB-KW"/>
</dbReference>
<keyword evidence="4 12" id="KW-0132">Cell division</keyword>
<dbReference type="Pfam" id="PF00275">
    <property type="entry name" value="EPSP_synthase"/>
    <property type="match status" value="1"/>
</dbReference>
<proteinExistence type="inferred from homology"/>
<dbReference type="InterPro" id="IPR013792">
    <property type="entry name" value="RNA3'P_cycl/enolpyr_Trfase_a/b"/>
</dbReference>
<feature type="binding site" evidence="12">
    <location>
        <position position="326"/>
    </location>
    <ligand>
        <name>UDP-N-acetyl-alpha-D-glucosamine</name>
        <dbReference type="ChEBI" id="CHEBI:57705"/>
    </ligand>
</feature>
<evidence type="ECO:0000256" key="10">
    <source>
        <dbReference type="ARBA" id="ARBA00038367"/>
    </source>
</evidence>
<feature type="binding site" evidence="12">
    <location>
        <position position="92"/>
    </location>
    <ligand>
        <name>UDP-N-acetyl-alpha-D-glucosamine</name>
        <dbReference type="ChEBI" id="CHEBI:57705"/>
    </ligand>
</feature>
<dbReference type="PANTHER" id="PTHR43783">
    <property type="entry name" value="UDP-N-ACETYLGLUCOSAMINE 1-CARBOXYVINYLTRANSFERASE"/>
    <property type="match status" value="1"/>
</dbReference>
<evidence type="ECO:0000259" key="13">
    <source>
        <dbReference type="Pfam" id="PF00275"/>
    </source>
</evidence>